<reference evidence="2 3" key="1">
    <citation type="submission" date="2016-07" db="EMBL/GenBank/DDBJ databases">
        <title>Pervasive Adenine N6-methylation of Active Genes in Fungi.</title>
        <authorList>
            <consortium name="DOE Joint Genome Institute"/>
            <person name="Mondo S.J."/>
            <person name="Dannebaum R.O."/>
            <person name="Kuo R.C."/>
            <person name="Labutti K."/>
            <person name="Haridas S."/>
            <person name="Kuo A."/>
            <person name="Salamov A."/>
            <person name="Ahrendt S.R."/>
            <person name="Lipzen A."/>
            <person name="Sullivan W."/>
            <person name="Andreopoulos W.B."/>
            <person name="Clum A."/>
            <person name="Lindquist E."/>
            <person name="Daum C."/>
            <person name="Ramamoorthy G.K."/>
            <person name="Gryganskyi A."/>
            <person name="Culley D."/>
            <person name="Magnuson J.K."/>
            <person name="James T.Y."/>
            <person name="O'Malley M.A."/>
            <person name="Stajich J.E."/>
            <person name="Spatafora J.W."/>
            <person name="Visel A."/>
            <person name="Grigoriev I.V."/>
        </authorList>
    </citation>
    <scope>NUCLEOTIDE SEQUENCE [LARGE SCALE GENOMIC DNA]</scope>
    <source>
        <strain evidence="2 3">PL171</strain>
    </source>
</reference>
<gene>
    <name evidence="2" type="ORF">BCR44DRAFT_1433579</name>
</gene>
<proteinExistence type="predicted"/>
<feature type="compositionally biased region" description="Polar residues" evidence="1">
    <location>
        <begin position="37"/>
        <end position="47"/>
    </location>
</feature>
<keyword evidence="3" id="KW-1185">Reference proteome</keyword>
<dbReference type="Proteomes" id="UP000193411">
    <property type="component" value="Unassembled WGS sequence"/>
</dbReference>
<accession>A0A1Y2HPS5</accession>
<name>A0A1Y2HPS5_9FUNG</name>
<dbReference type="EMBL" id="MCFL01000020">
    <property type="protein sequence ID" value="ORZ35801.1"/>
    <property type="molecule type" value="Genomic_DNA"/>
</dbReference>
<comment type="caution">
    <text evidence="2">The sequence shown here is derived from an EMBL/GenBank/DDBJ whole genome shotgun (WGS) entry which is preliminary data.</text>
</comment>
<feature type="compositionally biased region" description="Low complexity" evidence="1">
    <location>
        <begin position="10"/>
        <end position="34"/>
    </location>
</feature>
<feature type="region of interest" description="Disordered" evidence="1">
    <location>
        <begin position="123"/>
        <end position="149"/>
    </location>
</feature>
<feature type="region of interest" description="Disordered" evidence="1">
    <location>
        <begin position="1"/>
        <end position="49"/>
    </location>
</feature>
<evidence type="ECO:0000313" key="3">
    <source>
        <dbReference type="Proteomes" id="UP000193411"/>
    </source>
</evidence>
<feature type="region of interest" description="Disordered" evidence="1">
    <location>
        <begin position="248"/>
        <end position="291"/>
    </location>
</feature>
<sequence length="291" mass="30358">MTLKTMRSQSHMANVSAHNSAHSSKSDNSASLAAINPSPSSTRSFASVTLPPSHCATSPAWPIASSMSMSSSCHSQAKSSTRSATPSMTRLNGLTKLFSNTPRSTDPTTSAYLRSNRYSRFPTSSTSWPSSNPDITTPANSTTLHPKGAVPPATLAASLRRTWTLADPAGTCLTTTKGAVASSTNALTVACAVDFAPHPTRTSFSADTGAPRARTMHATSRARTSPAARGFSAAGARWRTMSDVTSCVSASERSADEKDEEEEASNPMDAMGAWESTRAGMSMASDPSVGE</sequence>
<protein>
    <submittedName>
        <fullName evidence="2">Uncharacterized protein</fullName>
    </submittedName>
</protein>
<evidence type="ECO:0000256" key="1">
    <source>
        <dbReference type="SAM" id="MobiDB-lite"/>
    </source>
</evidence>
<organism evidence="2 3">
    <name type="scientific">Catenaria anguillulae PL171</name>
    <dbReference type="NCBI Taxonomy" id="765915"/>
    <lineage>
        <taxon>Eukaryota</taxon>
        <taxon>Fungi</taxon>
        <taxon>Fungi incertae sedis</taxon>
        <taxon>Blastocladiomycota</taxon>
        <taxon>Blastocladiomycetes</taxon>
        <taxon>Blastocladiales</taxon>
        <taxon>Catenariaceae</taxon>
        <taxon>Catenaria</taxon>
    </lineage>
</organism>
<dbReference type="AlphaFoldDB" id="A0A1Y2HPS5"/>
<evidence type="ECO:0000313" key="2">
    <source>
        <dbReference type="EMBL" id="ORZ35801.1"/>
    </source>
</evidence>
<feature type="compositionally biased region" description="Polar residues" evidence="1">
    <location>
        <begin position="132"/>
        <end position="144"/>
    </location>
</feature>